<evidence type="ECO:0000313" key="1">
    <source>
        <dbReference type="EMBL" id="TFK71005.1"/>
    </source>
</evidence>
<gene>
    <name evidence="1" type="ORF">BDN72DRAFT_958386</name>
</gene>
<protein>
    <submittedName>
        <fullName evidence="1">Uncharacterized protein</fullName>
    </submittedName>
</protein>
<keyword evidence="2" id="KW-1185">Reference proteome</keyword>
<proteinExistence type="predicted"/>
<accession>A0ACD3AYX8</accession>
<organism evidence="1 2">
    <name type="scientific">Pluteus cervinus</name>
    <dbReference type="NCBI Taxonomy" id="181527"/>
    <lineage>
        <taxon>Eukaryota</taxon>
        <taxon>Fungi</taxon>
        <taxon>Dikarya</taxon>
        <taxon>Basidiomycota</taxon>
        <taxon>Agaricomycotina</taxon>
        <taxon>Agaricomycetes</taxon>
        <taxon>Agaricomycetidae</taxon>
        <taxon>Agaricales</taxon>
        <taxon>Pluteineae</taxon>
        <taxon>Pluteaceae</taxon>
        <taxon>Pluteus</taxon>
    </lineage>
</organism>
<reference evidence="1 2" key="1">
    <citation type="journal article" date="2019" name="Nat. Ecol. Evol.">
        <title>Megaphylogeny resolves global patterns of mushroom evolution.</title>
        <authorList>
            <person name="Varga T."/>
            <person name="Krizsan K."/>
            <person name="Foldi C."/>
            <person name="Dima B."/>
            <person name="Sanchez-Garcia M."/>
            <person name="Sanchez-Ramirez S."/>
            <person name="Szollosi G.J."/>
            <person name="Szarkandi J.G."/>
            <person name="Papp V."/>
            <person name="Albert L."/>
            <person name="Andreopoulos W."/>
            <person name="Angelini C."/>
            <person name="Antonin V."/>
            <person name="Barry K.W."/>
            <person name="Bougher N.L."/>
            <person name="Buchanan P."/>
            <person name="Buyck B."/>
            <person name="Bense V."/>
            <person name="Catcheside P."/>
            <person name="Chovatia M."/>
            <person name="Cooper J."/>
            <person name="Damon W."/>
            <person name="Desjardin D."/>
            <person name="Finy P."/>
            <person name="Geml J."/>
            <person name="Haridas S."/>
            <person name="Hughes K."/>
            <person name="Justo A."/>
            <person name="Karasinski D."/>
            <person name="Kautmanova I."/>
            <person name="Kiss B."/>
            <person name="Kocsube S."/>
            <person name="Kotiranta H."/>
            <person name="LaButti K.M."/>
            <person name="Lechner B.E."/>
            <person name="Liimatainen K."/>
            <person name="Lipzen A."/>
            <person name="Lukacs Z."/>
            <person name="Mihaltcheva S."/>
            <person name="Morgado L.N."/>
            <person name="Niskanen T."/>
            <person name="Noordeloos M.E."/>
            <person name="Ohm R.A."/>
            <person name="Ortiz-Santana B."/>
            <person name="Ovrebo C."/>
            <person name="Racz N."/>
            <person name="Riley R."/>
            <person name="Savchenko A."/>
            <person name="Shiryaev A."/>
            <person name="Soop K."/>
            <person name="Spirin V."/>
            <person name="Szebenyi C."/>
            <person name="Tomsovsky M."/>
            <person name="Tulloss R.E."/>
            <person name="Uehling J."/>
            <person name="Grigoriev I.V."/>
            <person name="Vagvolgyi C."/>
            <person name="Papp T."/>
            <person name="Martin F.M."/>
            <person name="Miettinen O."/>
            <person name="Hibbett D.S."/>
            <person name="Nagy L.G."/>
        </authorList>
    </citation>
    <scope>NUCLEOTIDE SEQUENCE [LARGE SCALE GENOMIC DNA]</scope>
    <source>
        <strain evidence="1 2">NL-1719</strain>
    </source>
</reference>
<name>A0ACD3AYX8_9AGAR</name>
<evidence type="ECO:0000313" key="2">
    <source>
        <dbReference type="Proteomes" id="UP000308600"/>
    </source>
</evidence>
<dbReference type="Proteomes" id="UP000308600">
    <property type="component" value="Unassembled WGS sequence"/>
</dbReference>
<dbReference type="EMBL" id="ML208304">
    <property type="protein sequence ID" value="TFK71005.1"/>
    <property type="molecule type" value="Genomic_DNA"/>
</dbReference>
<sequence length="405" mass="44193">MAQDSSTSNPLPLVDDDTLGQNGHGTRSDDRLADVRDDGSSLPTQFSGRARRQRRTPGPSRRKLHEVLGPEDSLGEGDSHLVVDVLPEDLAEVAFEKLREEVKWNTMYHRGGEVPRLVAVEGQVGEDGSFPVYRHPADESPPLSSWSPTVAAIREHVQQILDQPVNHVLIQLYRSGKDAISEHSDKTIDVVRGSSIVNVSLGAQRVMTLRAKKDWARLAAVGGSGDGGNTSQSEVTTPHATVDPTTVSTTTSSDSAVNAGIDGHGALKNNEDTPTESRQTQRIPLPHNSMFVMGPETNRRWLHGINPDNRPVKIKSEAERYQGGERISLTFRHIGTYLSKDEKVIWGQGAKGKAKEEAGSVISGSRADSQRLIDAFGEENQRSDFNWDKVYGEGSDVLHFSSSAL</sequence>